<dbReference type="AlphaFoldDB" id="A0A1S8NIK4"/>
<gene>
    <name evidence="1" type="ORF">CLOSAC_05190</name>
</gene>
<dbReference type="SUPFAM" id="SSF158682">
    <property type="entry name" value="TerB-like"/>
    <property type="match status" value="1"/>
</dbReference>
<evidence type="ECO:0008006" key="3">
    <source>
        <dbReference type="Google" id="ProtNLM"/>
    </source>
</evidence>
<reference evidence="1 2" key="1">
    <citation type="submission" date="2016-05" db="EMBL/GenBank/DDBJ databases">
        <title>Microbial solvent formation.</title>
        <authorList>
            <person name="Poehlein A."/>
            <person name="Montoya Solano J.D."/>
            <person name="Flitsch S."/>
            <person name="Krabben P."/>
            <person name="Duerre P."/>
            <person name="Daniel R."/>
        </authorList>
    </citation>
    <scope>NUCLEOTIDE SEQUENCE [LARGE SCALE GENOMIC DNA]</scope>
    <source>
        <strain evidence="1 2">L1-8</strain>
    </source>
</reference>
<dbReference type="PANTHER" id="PTHR11319">
    <property type="entry name" value="G PROTEIN-COUPLED RECEPTOR-RELATED"/>
    <property type="match status" value="1"/>
</dbReference>
<proteinExistence type="predicted"/>
<dbReference type="PANTHER" id="PTHR11319:SF35">
    <property type="entry name" value="OUTER MEMBRANE PROTEIN PMPC-RELATED"/>
    <property type="match status" value="1"/>
</dbReference>
<dbReference type="InterPro" id="IPR011050">
    <property type="entry name" value="Pectin_lyase_fold/virulence"/>
</dbReference>
<sequence length="473" mass="53452">MEQKGKSVLELLKEFKRDLKELTGHPVRYKDLYYKELYLIMLSALAFANGNVDKIEVKYLMCFQNAFELDGEIISYLNKVSDIDQEKVNEFIEFIEEENLKYNFLLDGLMLIGLDGELNEDKVNIVAEFSEIFNVESEEIEFLCEVARSILEENTKKFNVLVKKIPKKIKVGCFRPYVMGFVDVFVIDDEILDGINDLKGNFFINTTIIVKGILRIKDSQIRFGSNGKLICKSGVELSIQDSEFINGQIICEDMASLNVKKSIFKDCENRRPFLIYECPNDASISDCKFENIVFGNESDGGAISIIDSNVELRNLQFNNCSVGGNGGALYIKESDDFYKTVEFNNLQFNFCSAQNGGAIYLTGNHNKSFCQYIMSENMFNNCKALENGGAVNIKSNEYYKTLLLKSEFNNCEATIGGGIYSNLGNVETSVVNCIFDSCRSREVGSAIYYNEFAIGDDNNSSNVISNCSNPYNF</sequence>
<dbReference type="Gene3D" id="1.10.3680.10">
    <property type="entry name" value="TerB-like"/>
    <property type="match status" value="1"/>
</dbReference>
<protein>
    <recommendedName>
        <fullName evidence="3">Right handed beta helix domain-containing protein</fullName>
    </recommendedName>
</protein>
<dbReference type="EMBL" id="LZYZ01000001">
    <property type="protein sequence ID" value="OOM16248.1"/>
    <property type="molecule type" value="Genomic_DNA"/>
</dbReference>
<evidence type="ECO:0000313" key="2">
    <source>
        <dbReference type="Proteomes" id="UP000191154"/>
    </source>
</evidence>
<name>A0A1S8NIK4_CLOSA</name>
<dbReference type="SUPFAM" id="SSF51126">
    <property type="entry name" value="Pectin lyase-like"/>
    <property type="match status" value="1"/>
</dbReference>
<evidence type="ECO:0000313" key="1">
    <source>
        <dbReference type="EMBL" id="OOM16248.1"/>
    </source>
</evidence>
<dbReference type="InterPro" id="IPR029024">
    <property type="entry name" value="TerB-like"/>
</dbReference>
<comment type="caution">
    <text evidence="1">The sequence shown here is derived from an EMBL/GenBank/DDBJ whole genome shotgun (WGS) entry which is preliminary data.</text>
</comment>
<dbReference type="Proteomes" id="UP000191154">
    <property type="component" value="Unassembled WGS sequence"/>
</dbReference>
<organism evidence="1 2">
    <name type="scientific">Clostridium saccharobutylicum</name>
    <dbReference type="NCBI Taxonomy" id="169679"/>
    <lineage>
        <taxon>Bacteria</taxon>
        <taxon>Bacillati</taxon>
        <taxon>Bacillota</taxon>
        <taxon>Clostridia</taxon>
        <taxon>Eubacteriales</taxon>
        <taxon>Clostridiaceae</taxon>
        <taxon>Clostridium</taxon>
    </lineage>
</organism>
<accession>A0A1S8NIK4</accession>
<dbReference type="STRING" id="169679.CSACC_39180"/>